<dbReference type="Gene3D" id="3.30.540.10">
    <property type="entry name" value="Fructose-1,6-Bisphosphatase, subunit A, domain 1"/>
    <property type="match status" value="1"/>
</dbReference>
<dbReference type="PRINTS" id="PR00377">
    <property type="entry name" value="IMPHPHTASES"/>
</dbReference>
<comment type="cofactor">
    <cofactor evidence="4">
        <name>Mg(2+)</name>
        <dbReference type="ChEBI" id="CHEBI:18420"/>
    </cofactor>
</comment>
<sequence length="313" mass="32234">MQVDLPGLPEGVGLDEVALVVHVEPVVDRVVLQVGDEDRDVDGCHGAKTARRGGGSATVALVPGPPRSVDGLLDVLHAAVDAVADVLGDLDDWGLAGTRPGQHRSDLRADAVAVDLFVGAGLGVLSEESGRHHPERPVTVVVDPLDGSTNAHRGIPWFASSVCAVDADGPLAAVVLDLPRRHRYVASRGGGARRDGTPIRPSAVTAAADAVVGLSGLPPRHLGWSQFRALGAAALDLCAVADGTIDAFVDCSVDAHGSWDYLGGLLVCHEAGAVVADAHGRDLVALDHAARRTPLAAATPDLLDELTARRNQA</sequence>
<dbReference type="Gene3D" id="3.40.190.80">
    <property type="match status" value="1"/>
</dbReference>
<keyword evidence="3 4" id="KW-0460">Magnesium</keyword>
<evidence type="ECO:0000256" key="3">
    <source>
        <dbReference type="ARBA" id="ARBA00022842"/>
    </source>
</evidence>
<dbReference type="PROSITE" id="PS00629">
    <property type="entry name" value="IMP_1"/>
    <property type="match status" value="1"/>
</dbReference>
<keyword evidence="2" id="KW-0378">Hydrolase</keyword>
<feature type="binding site" evidence="4">
    <location>
        <position position="127"/>
    </location>
    <ligand>
        <name>Mg(2+)</name>
        <dbReference type="ChEBI" id="CHEBI:18420"/>
        <label>1</label>
        <note>catalytic</note>
    </ligand>
</feature>
<dbReference type="PANTHER" id="PTHR20854">
    <property type="entry name" value="INOSITOL MONOPHOSPHATASE"/>
    <property type="match status" value="1"/>
</dbReference>
<gene>
    <name evidence="5" type="ORF">GH723_11210</name>
</gene>
<dbReference type="EMBL" id="CP045851">
    <property type="protein sequence ID" value="QGG95618.1"/>
    <property type="molecule type" value="Genomic_DNA"/>
</dbReference>
<dbReference type="KEGG" id="atq:GH723_11210"/>
<evidence type="ECO:0000256" key="1">
    <source>
        <dbReference type="ARBA" id="ARBA00022723"/>
    </source>
</evidence>
<evidence type="ECO:0000256" key="2">
    <source>
        <dbReference type="ARBA" id="ARBA00022801"/>
    </source>
</evidence>
<dbReference type="SUPFAM" id="SSF56655">
    <property type="entry name" value="Carbohydrate phosphatase"/>
    <property type="match status" value="1"/>
</dbReference>
<keyword evidence="6" id="KW-1185">Reference proteome</keyword>
<dbReference type="GO" id="GO:0007165">
    <property type="term" value="P:signal transduction"/>
    <property type="evidence" value="ECO:0007669"/>
    <property type="project" value="TreeGrafter"/>
</dbReference>
<dbReference type="AlphaFoldDB" id="A0A5Q2RFL7"/>
<proteinExistence type="predicted"/>
<dbReference type="GO" id="GO:0008934">
    <property type="term" value="F:inositol monophosphate 1-phosphatase activity"/>
    <property type="evidence" value="ECO:0007669"/>
    <property type="project" value="TreeGrafter"/>
</dbReference>
<accession>A0A5Q2RFL7</accession>
<name>A0A5Q2RFL7_9ACTN</name>
<feature type="binding site" evidence="4">
    <location>
        <position position="143"/>
    </location>
    <ligand>
        <name>Mg(2+)</name>
        <dbReference type="ChEBI" id="CHEBI:18420"/>
        <label>1</label>
        <note>catalytic</note>
    </ligand>
</feature>
<reference evidence="5 6" key="1">
    <citation type="submission" date="2019-11" db="EMBL/GenBank/DDBJ databases">
        <authorList>
            <person name="He Y."/>
        </authorList>
    </citation>
    <scope>NUCLEOTIDE SEQUENCE [LARGE SCALE GENOMIC DNA]</scope>
    <source>
        <strain evidence="5 6">SCSIO 58843</strain>
    </source>
</reference>
<evidence type="ECO:0000256" key="4">
    <source>
        <dbReference type="PIRSR" id="PIRSR600760-2"/>
    </source>
</evidence>
<protein>
    <recommendedName>
        <fullName evidence="7">Inositol-phosphate phosphatase</fullName>
    </recommendedName>
</protein>
<dbReference type="PANTHER" id="PTHR20854:SF4">
    <property type="entry name" value="INOSITOL-1-MONOPHOSPHATASE-RELATED"/>
    <property type="match status" value="1"/>
</dbReference>
<dbReference type="Pfam" id="PF00459">
    <property type="entry name" value="Inositol_P"/>
    <property type="match status" value="1"/>
</dbReference>
<dbReference type="GO" id="GO:0006020">
    <property type="term" value="P:inositol metabolic process"/>
    <property type="evidence" value="ECO:0007669"/>
    <property type="project" value="TreeGrafter"/>
</dbReference>
<feature type="binding site" evidence="4">
    <location>
        <position position="260"/>
    </location>
    <ligand>
        <name>Mg(2+)</name>
        <dbReference type="ChEBI" id="CHEBI:18420"/>
        <label>1</label>
        <note>catalytic</note>
    </ligand>
</feature>
<feature type="binding site" evidence="4">
    <location>
        <position position="146"/>
    </location>
    <ligand>
        <name>Mg(2+)</name>
        <dbReference type="ChEBI" id="CHEBI:18420"/>
        <label>1</label>
        <note>catalytic</note>
    </ligand>
</feature>
<evidence type="ECO:0000313" key="5">
    <source>
        <dbReference type="EMBL" id="QGG95618.1"/>
    </source>
</evidence>
<evidence type="ECO:0008006" key="7">
    <source>
        <dbReference type="Google" id="ProtNLM"/>
    </source>
</evidence>
<dbReference type="InterPro" id="IPR000760">
    <property type="entry name" value="Inositol_monophosphatase-like"/>
</dbReference>
<keyword evidence="1 4" id="KW-0479">Metal-binding</keyword>
<dbReference type="InterPro" id="IPR020583">
    <property type="entry name" value="Inositol_monoP_metal-BS"/>
</dbReference>
<dbReference type="Proteomes" id="UP000334019">
    <property type="component" value="Chromosome"/>
</dbReference>
<evidence type="ECO:0000313" key="6">
    <source>
        <dbReference type="Proteomes" id="UP000334019"/>
    </source>
</evidence>
<dbReference type="GO" id="GO:0046872">
    <property type="term" value="F:metal ion binding"/>
    <property type="evidence" value="ECO:0007669"/>
    <property type="project" value="UniProtKB-KW"/>
</dbReference>
<feature type="binding site" evidence="4">
    <location>
        <position position="145"/>
    </location>
    <ligand>
        <name>Mg(2+)</name>
        <dbReference type="ChEBI" id="CHEBI:18420"/>
        <label>1</label>
        <note>catalytic</note>
    </ligand>
</feature>
<organism evidence="5 6">
    <name type="scientific">Actinomarinicola tropica</name>
    <dbReference type="NCBI Taxonomy" id="2789776"/>
    <lineage>
        <taxon>Bacteria</taxon>
        <taxon>Bacillati</taxon>
        <taxon>Actinomycetota</taxon>
        <taxon>Acidimicrobiia</taxon>
        <taxon>Acidimicrobiales</taxon>
        <taxon>Iamiaceae</taxon>
        <taxon>Actinomarinicola</taxon>
    </lineage>
</organism>